<dbReference type="GO" id="GO:0003676">
    <property type="term" value="F:nucleic acid binding"/>
    <property type="evidence" value="ECO:0007669"/>
    <property type="project" value="InterPro"/>
</dbReference>
<dbReference type="InterPro" id="IPR036397">
    <property type="entry name" value="RNaseH_sf"/>
</dbReference>
<dbReference type="Pfam" id="PF00665">
    <property type="entry name" value="rve"/>
    <property type="match status" value="1"/>
</dbReference>
<proteinExistence type="predicted"/>
<sequence length="146" mass="16742">MREAGIESKPRQPRYQRSGKKAVYAPEHLNRQFTVKAPNQVGCGDVTDIWSGTCWLYLAVVLDLYARKILGGAFSTSPDSQLTQQALMLDCESRGRPKNVLFHSDQGSHYSRLSYRPHLWQYQIKQSMSRRGNCWDHPPMARFLAV</sequence>
<evidence type="ECO:0000259" key="2">
    <source>
        <dbReference type="PROSITE" id="PS50994"/>
    </source>
</evidence>
<dbReference type="PROSITE" id="PS50994">
    <property type="entry name" value="INTEGRASE"/>
    <property type="match status" value="1"/>
</dbReference>
<dbReference type="PANTHER" id="PTHR46889:SF4">
    <property type="entry name" value="TRANSPOSASE INSO FOR INSERTION SEQUENCE ELEMENT IS911B-RELATED"/>
    <property type="match status" value="1"/>
</dbReference>
<feature type="domain" description="Integrase catalytic" evidence="2">
    <location>
        <begin position="34"/>
        <end position="146"/>
    </location>
</feature>
<dbReference type="GO" id="GO:0015074">
    <property type="term" value="P:DNA integration"/>
    <property type="evidence" value="ECO:0007669"/>
    <property type="project" value="InterPro"/>
</dbReference>
<reference evidence="4" key="2">
    <citation type="submission" date="2017-11" db="EMBL/GenBank/DDBJ databases">
        <title>PacBio sequencing of new strain of the secondary endosymbiont Candidatus Hamiltonella defensa.</title>
        <authorList>
            <person name="Strand M.R."/>
            <person name="Oliver K."/>
        </authorList>
    </citation>
    <scope>NUCLEOTIDE SEQUENCE [LARGE SCALE GENOMIC DNA]</scope>
    <source>
        <strain evidence="4">ZA17</strain>
    </source>
</reference>
<name>A0A2D3TCS2_9ENTR</name>
<protein>
    <recommendedName>
        <fullName evidence="2">Integrase catalytic domain-containing protein</fullName>
    </recommendedName>
</protein>
<evidence type="ECO:0000256" key="1">
    <source>
        <dbReference type="SAM" id="MobiDB-lite"/>
    </source>
</evidence>
<feature type="region of interest" description="Disordered" evidence="1">
    <location>
        <begin position="1"/>
        <end position="20"/>
    </location>
</feature>
<reference evidence="4" key="1">
    <citation type="submission" date="2016-10" db="EMBL/GenBank/DDBJ databases">
        <authorList>
            <person name="Chevignon G."/>
        </authorList>
    </citation>
    <scope>NUCLEOTIDE SEQUENCE [LARGE SCALE GENOMIC DNA]</scope>
    <source>
        <strain evidence="4">ZA17</strain>
    </source>
</reference>
<dbReference type="InterPro" id="IPR050900">
    <property type="entry name" value="Transposase_IS3/IS150/IS904"/>
</dbReference>
<organism evidence="3 4">
    <name type="scientific">Candidatus Williamhamiltonella defendens</name>
    <dbReference type="NCBI Taxonomy" id="138072"/>
    <lineage>
        <taxon>Bacteria</taxon>
        <taxon>Pseudomonadati</taxon>
        <taxon>Pseudomonadota</taxon>
        <taxon>Gammaproteobacteria</taxon>
        <taxon>Enterobacterales</taxon>
        <taxon>Enterobacteriaceae</taxon>
        <taxon>aphid secondary symbionts</taxon>
        <taxon>Candidatus Williamhamiltonella</taxon>
    </lineage>
</organism>
<dbReference type="EMBL" id="CP017613">
    <property type="protein sequence ID" value="ATW33620.1"/>
    <property type="molecule type" value="Genomic_DNA"/>
</dbReference>
<dbReference type="AlphaFoldDB" id="A0A2D3TCS2"/>
<evidence type="ECO:0000313" key="4">
    <source>
        <dbReference type="Proteomes" id="UP000229055"/>
    </source>
</evidence>
<dbReference type="InterPro" id="IPR012337">
    <property type="entry name" value="RNaseH-like_sf"/>
</dbReference>
<dbReference type="Proteomes" id="UP000229055">
    <property type="component" value="Chromosome"/>
</dbReference>
<evidence type="ECO:0000313" key="3">
    <source>
        <dbReference type="EMBL" id="ATW33620.1"/>
    </source>
</evidence>
<accession>A0A2D3TCS2</accession>
<feature type="compositionally biased region" description="Basic and acidic residues" evidence="1">
    <location>
        <begin position="1"/>
        <end position="10"/>
    </location>
</feature>
<dbReference type="InterPro" id="IPR001584">
    <property type="entry name" value="Integrase_cat-core"/>
</dbReference>
<dbReference type="PANTHER" id="PTHR46889">
    <property type="entry name" value="TRANSPOSASE INSF FOR INSERTION SEQUENCE IS3B-RELATED"/>
    <property type="match status" value="1"/>
</dbReference>
<feature type="compositionally biased region" description="Basic residues" evidence="1">
    <location>
        <begin position="11"/>
        <end position="20"/>
    </location>
</feature>
<dbReference type="SUPFAM" id="SSF53098">
    <property type="entry name" value="Ribonuclease H-like"/>
    <property type="match status" value="1"/>
</dbReference>
<gene>
    <name evidence="3" type="ORF">BJP43_04255</name>
</gene>
<dbReference type="Gene3D" id="3.30.420.10">
    <property type="entry name" value="Ribonuclease H-like superfamily/Ribonuclease H"/>
    <property type="match status" value="1"/>
</dbReference>